<accession>A0AAV6GFY6</accession>
<dbReference type="SUPFAM" id="SSF47240">
    <property type="entry name" value="Ferritin-like"/>
    <property type="match status" value="1"/>
</dbReference>
<dbReference type="FunFam" id="1.20.1260.10:FF:000019">
    <property type="entry name" value="Ferritin"/>
    <property type="match status" value="1"/>
</dbReference>
<dbReference type="EMBL" id="JADWDJ010000011">
    <property type="protein sequence ID" value="KAG5274003.1"/>
    <property type="molecule type" value="Genomic_DNA"/>
</dbReference>
<dbReference type="GO" id="GO:0008198">
    <property type="term" value="F:ferrous iron binding"/>
    <property type="evidence" value="ECO:0007669"/>
    <property type="project" value="TreeGrafter"/>
</dbReference>
<organism evidence="8 9">
    <name type="scientific">Alosa alosa</name>
    <name type="common">allis shad</name>
    <dbReference type="NCBI Taxonomy" id="278164"/>
    <lineage>
        <taxon>Eukaryota</taxon>
        <taxon>Metazoa</taxon>
        <taxon>Chordata</taxon>
        <taxon>Craniata</taxon>
        <taxon>Vertebrata</taxon>
        <taxon>Euteleostomi</taxon>
        <taxon>Actinopterygii</taxon>
        <taxon>Neopterygii</taxon>
        <taxon>Teleostei</taxon>
        <taxon>Clupei</taxon>
        <taxon>Clupeiformes</taxon>
        <taxon>Clupeoidei</taxon>
        <taxon>Clupeidae</taxon>
        <taxon>Alosa</taxon>
    </lineage>
</organism>
<feature type="binding site" evidence="5">
    <location>
        <position position="81"/>
    </location>
    <ligand>
        <name>Fe cation</name>
        <dbReference type="ChEBI" id="CHEBI:24875"/>
        <label>1</label>
    </ligand>
</feature>
<evidence type="ECO:0000256" key="2">
    <source>
        <dbReference type="ARBA" id="ARBA00022434"/>
    </source>
</evidence>
<dbReference type="Proteomes" id="UP000823561">
    <property type="component" value="Chromosome 11"/>
</dbReference>
<comment type="caution">
    <text evidence="8">The sequence shown here is derived from an EMBL/GenBank/DDBJ whole genome shotgun (WGS) entry which is preliminary data.</text>
</comment>
<evidence type="ECO:0000256" key="3">
    <source>
        <dbReference type="ARBA" id="ARBA00022723"/>
    </source>
</evidence>
<dbReference type="InterPro" id="IPR009078">
    <property type="entry name" value="Ferritin-like_SF"/>
</dbReference>
<dbReference type="Pfam" id="PF00210">
    <property type="entry name" value="Ferritin"/>
    <property type="match status" value="1"/>
</dbReference>
<dbReference type="Gene3D" id="1.20.1260.10">
    <property type="match status" value="1"/>
</dbReference>
<evidence type="ECO:0000256" key="4">
    <source>
        <dbReference type="ARBA" id="ARBA00023004"/>
    </source>
</evidence>
<evidence type="ECO:0000259" key="7">
    <source>
        <dbReference type="PROSITE" id="PS50905"/>
    </source>
</evidence>
<evidence type="ECO:0000313" key="8">
    <source>
        <dbReference type="EMBL" id="KAG5274003.1"/>
    </source>
</evidence>
<dbReference type="InterPro" id="IPR009040">
    <property type="entry name" value="Ferritin-like_diiron"/>
</dbReference>
<reference evidence="8" key="1">
    <citation type="submission" date="2020-10" db="EMBL/GenBank/DDBJ databases">
        <title>Chromosome-scale genome assembly of the Allis shad, Alosa alosa.</title>
        <authorList>
            <person name="Margot Z."/>
            <person name="Christophe K."/>
            <person name="Cabau C."/>
            <person name="Louis A."/>
            <person name="Berthelot C."/>
            <person name="Parey E."/>
            <person name="Roest Crollius H."/>
            <person name="Montfort J."/>
            <person name="Robinson-Rechavi M."/>
            <person name="Bucao C."/>
            <person name="Bouchez O."/>
            <person name="Gislard M."/>
            <person name="Lluch J."/>
            <person name="Milhes M."/>
            <person name="Lampietro C."/>
            <person name="Lopez Roques C."/>
            <person name="Donnadieu C."/>
            <person name="Braasch I."/>
            <person name="Desvignes T."/>
            <person name="Postlethwait J."/>
            <person name="Bobe J."/>
            <person name="Guiguen Y."/>
        </authorList>
    </citation>
    <scope>NUCLEOTIDE SEQUENCE</scope>
    <source>
        <strain evidence="8">M-15738</strain>
        <tissue evidence="8">Blood</tissue>
    </source>
</reference>
<comment type="similarity">
    <text evidence="1 6">Belongs to the ferritin family.</text>
</comment>
<evidence type="ECO:0000313" key="9">
    <source>
        <dbReference type="Proteomes" id="UP000823561"/>
    </source>
</evidence>
<dbReference type="PANTHER" id="PTHR11431:SF23">
    <property type="entry name" value="FERRITIN"/>
    <property type="match status" value="1"/>
</dbReference>
<keyword evidence="4 5" id="KW-0408">Iron</keyword>
<dbReference type="GO" id="GO:0008199">
    <property type="term" value="F:ferric iron binding"/>
    <property type="evidence" value="ECO:0007669"/>
    <property type="project" value="InterPro"/>
</dbReference>
<dbReference type="GO" id="GO:0005737">
    <property type="term" value="C:cytoplasm"/>
    <property type="evidence" value="ECO:0007669"/>
    <property type="project" value="TreeGrafter"/>
</dbReference>
<keyword evidence="2 6" id="KW-0409">Iron storage</keyword>
<evidence type="ECO:0000256" key="1">
    <source>
        <dbReference type="ARBA" id="ARBA00007513"/>
    </source>
</evidence>
<dbReference type="GO" id="GO:0006879">
    <property type="term" value="P:intracellular iron ion homeostasis"/>
    <property type="evidence" value="ECO:0007669"/>
    <property type="project" value="UniProtKB-KW"/>
</dbReference>
<dbReference type="PROSITE" id="PS50905">
    <property type="entry name" value="FERRITIN_LIKE"/>
    <property type="match status" value="1"/>
</dbReference>
<keyword evidence="9" id="KW-1185">Reference proteome</keyword>
<sequence>MSEPSGKRLKTNLPICKTHRVFVGSKVKQNLPAVVEESLCGVSTLIMEIAYRLQALGKIFEQDNLALPRVASFFQLQSEREQEQAEAMLQYLNERGGQYCNKDIKRPGSEAVCGLLPALELTLAQWKEEMAVMMELSQLAREHSDPHSASVVKSRFLTPLVPKVKLLGDLLTNARRMGCTADGASGYGEYLIDQLQEELTSSA</sequence>
<evidence type="ECO:0000256" key="5">
    <source>
        <dbReference type="PIRSR" id="PIRSR601519-1"/>
    </source>
</evidence>
<dbReference type="GO" id="GO:0006826">
    <property type="term" value="P:iron ion transport"/>
    <property type="evidence" value="ECO:0007669"/>
    <property type="project" value="InterPro"/>
</dbReference>
<feature type="domain" description="Ferritin-like diiron" evidence="7">
    <location>
        <begin position="29"/>
        <end position="178"/>
    </location>
</feature>
<dbReference type="InterPro" id="IPR012347">
    <property type="entry name" value="Ferritin-like"/>
</dbReference>
<protein>
    <recommendedName>
        <fullName evidence="6">Ferritin</fullName>
    </recommendedName>
</protein>
<dbReference type="InterPro" id="IPR008331">
    <property type="entry name" value="Ferritin_DPS_dom"/>
</dbReference>
<comment type="function">
    <text evidence="6">Stores iron in a soluble, non-toxic, readily available form. Important for iron homeostasis. Iron is taken up in the ferrous form and deposited as ferric hydroxides after oxidation.</text>
</comment>
<dbReference type="InterPro" id="IPR001519">
    <property type="entry name" value="Ferritin"/>
</dbReference>
<evidence type="ECO:0000256" key="6">
    <source>
        <dbReference type="RuleBase" id="RU361145"/>
    </source>
</evidence>
<dbReference type="AlphaFoldDB" id="A0AAV6GFY6"/>
<keyword evidence="3 5" id="KW-0479">Metal-binding</keyword>
<dbReference type="PANTHER" id="PTHR11431">
    <property type="entry name" value="FERRITIN"/>
    <property type="match status" value="1"/>
</dbReference>
<proteinExistence type="inferred from homology"/>
<gene>
    <name evidence="8" type="ORF">AALO_G00158130</name>
</gene>
<name>A0AAV6GFY6_9TELE</name>